<feature type="domain" description="ABC-type uncharacterised transport system" evidence="1">
    <location>
        <begin position="1"/>
        <end position="47"/>
    </location>
</feature>
<comment type="caution">
    <text evidence="2">The sequence shown here is derived from an EMBL/GenBank/DDBJ whole genome shotgun (WGS) entry which is preliminary data.</text>
</comment>
<reference evidence="3" key="1">
    <citation type="submission" date="2017-09" db="EMBL/GenBank/DDBJ databases">
        <title>Depth-based differentiation of microbial function through sediment-hosted aquifers and enrichment of novel symbionts in the deep terrestrial subsurface.</title>
        <authorList>
            <person name="Probst A.J."/>
            <person name="Ladd B."/>
            <person name="Jarett J.K."/>
            <person name="Geller-Mcgrath D.E."/>
            <person name="Sieber C.M.K."/>
            <person name="Emerson J.B."/>
            <person name="Anantharaman K."/>
            <person name="Thomas B.C."/>
            <person name="Malmstrom R."/>
            <person name="Stieglmeier M."/>
            <person name="Klingl A."/>
            <person name="Woyke T."/>
            <person name="Ryan C.M."/>
            <person name="Banfield J.F."/>
        </authorList>
    </citation>
    <scope>NUCLEOTIDE SEQUENCE [LARGE SCALE GENOMIC DNA]</scope>
</reference>
<evidence type="ECO:0000313" key="3">
    <source>
        <dbReference type="Proteomes" id="UP000228614"/>
    </source>
</evidence>
<sequence length="54" mass="5937">INTLIIAGPKETFSERQKYVVDQFIMRGGEAIFLLNGVNINDSLQAVPNDTGLD</sequence>
<name>A0A2H0V8X2_9BACT</name>
<feature type="non-terminal residue" evidence="2">
    <location>
        <position position="1"/>
    </location>
</feature>
<dbReference type="InterPro" id="IPR019196">
    <property type="entry name" value="ABC_transp_unknown"/>
</dbReference>
<dbReference type="Pfam" id="PF09822">
    <property type="entry name" value="ABC_transp_aux"/>
    <property type="match status" value="1"/>
</dbReference>
<dbReference type="Proteomes" id="UP000228614">
    <property type="component" value="Unassembled WGS sequence"/>
</dbReference>
<evidence type="ECO:0000259" key="1">
    <source>
        <dbReference type="Pfam" id="PF09822"/>
    </source>
</evidence>
<dbReference type="EMBL" id="PFAN01000104">
    <property type="protein sequence ID" value="PIR94819.1"/>
    <property type="molecule type" value="Genomic_DNA"/>
</dbReference>
<evidence type="ECO:0000313" key="2">
    <source>
        <dbReference type="EMBL" id="PIR94819.1"/>
    </source>
</evidence>
<organism evidence="2 3">
    <name type="scientific">Candidatus Falkowbacteria bacterium CG10_big_fil_rev_8_21_14_0_10_37_6</name>
    <dbReference type="NCBI Taxonomy" id="1974563"/>
    <lineage>
        <taxon>Bacteria</taxon>
        <taxon>Candidatus Falkowiibacteriota</taxon>
    </lineage>
</organism>
<gene>
    <name evidence="2" type="ORF">COT95_02105</name>
</gene>
<accession>A0A2H0V8X2</accession>
<dbReference type="AlphaFoldDB" id="A0A2H0V8X2"/>
<proteinExistence type="predicted"/>
<protein>
    <recommendedName>
        <fullName evidence="1">ABC-type uncharacterized transport system domain-containing protein</fullName>
    </recommendedName>
</protein>
<feature type="non-terminal residue" evidence="2">
    <location>
        <position position="54"/>
    </location>
</feature>